<comment type="caution">
    <text evidence="2">The sequence shown here is derived from an EMBL/GenBank/DDBJ whole genome shotgun (WGS) entry which is preliminary data.</text>
</comment>
<dbReference type="GO" id="GO:0003723">
    <property type="term" value="F:RNA binding"/>
    <property type="evidence" value="ECO:0007669"/>
    <property type="project" value="InterPro"/>
</dbReference>
<sequence>MEAKDREKSCCSQEEGPKTTAHPVEDIAAKRPRLDLEAQEVTSSSLDTKPSAIASEATTISSQAIPKRSGKPRRTADPKLRAAEAREKEIQAFKETMPNNIVFRIKNGIRYCSPYWGTYKTETKGRWVGRKLTEVFQSEFLSFNPNYVVAAARRGRIIINGKQMNNIDHVMKLGEKIQHIAHRHEHPVLDVPIQILAETEDMMVVNKPASMPVHACGNYKIHTVLGLLWKLHGIVGLRG</sequence>
<dbReference type="InterPro" id="IPR020103">
    <property type="entry name" value="PsdUridine_synth_cat_dom_sf"/>
</dbReference>
<reference evidence="2" key="1">
    <citation type="submission" date="2020-09" db="EMBL/GenBank/DDBJ databases">
        <authorList>
            <person name="Kikuchi T."/>
        </authorList>
    </citation>
    <scope>NUCLEOTIDE SEQUENCE</scope>
    <source>
        <strain evidence="2">SH1</strain>
    </source>
</reference>
<dbReference type="InterPro" id="IPR050188">
    <property type="entry name" value="RluA_PseudoU_synthase"/>
</dbReference>
<protein>
    <recommendedName>
        <fullName evidence="4">Pseudouridine synthase RsuA/RluA-like domain-containing protein</fullName>
    </recommendedName>
</protein>
<keyword evidence="3" id="KW-1185">Reference proteome</keyword>
<dbReference type="Proteomes" id="UP000614601">
    <property type="component" value="Unassembled WGS sequence"/>
</dbReference>
<gene>
    <name evidence="2" type="ORF">BOKJ2_LOCUS2571</name>
</gene>
<feature type="compositionally biased region" description="Basic and acidic residues" evidence="1">
    <location>
        <begin position="23"/>
        <end position="36"/>
    </location>
</feature>
<accession>A0A811K0Q4</accession>
<dbReference type="PANTHER" id="PTHR21600">
    <property type="entry name" value="MITOCHONDRIAL RNA PSEUDOURIDINE SYNTHASE"/>
    <property type="match status" value="1"/>
</dbReference>
<dbReference type="GO" id="GO:0009982">
    <property type="term" value="F:pseudouridine synthase activity"/>
    <property type="evidence" value="ECO:0007669"/>
    <property type="project" value="InterPro"/>
</dbReference>
<evidence type="ECO:0008006" key="4">
    <source>
        <dbReference type="Google" id="ProtNLM"/>
    </source>
</evidence>
<feature type="region of interest" description="Disordered" evidence="1">
    <location>
        <begin position="1"/>
        <end position="79"/>
    </location>
</feature>
<name>A0A811K0Q4_9BILA</name>
<evidence type="ECO:0000256" key="1">
    <source>
        <dbReference type="SAM" id="MobiDB-lite"/>
    </source>
</evidence>
<dbReference type="EMBL" id="CAJFDH010000002">
    <property type="protein sequence ID" value="CAD5209220.1"/>
    <property type="molecule type" value="Genomic_DNA"/>
</dbReference>
<dbReference type="OrthoDB" id="424794at2759"/>
<feature type="compositionally biased region" description="Low complexity" evidence="1">
    <location>
        <begin position="51"/>
        <end position="65"/>
    </location>
</feature>
<dbReference type="AlphaFoldDB" id="A0A811K0Q4"/>
<organism evidence="2 3">
    <name type="scientific">Bursaphelenchus okinawaensis</name>
    <dbReference type="NCBI Taxonomy" id="465554"/>
    <lineage>
        <taxon>Eukaryota</taxon>
        <taxon>Metazoa</taxon>
        <taxon>Ecdysozoa</taxon>
        <taxon>Nematoda</taxon>
        <taxon>Chromadorea</taxon>
        <taxon>Rhabditida</taxon>
        <taxon>Tylenchina</taxon>
        <taxon>Tylenchomorpha</taxon>
        <taxon>Aphelenchoidea</taxon>
        <taxon>Aphelenchoididae</taxon>
        <taxon>Bursaphelenchus</taxon>
    </lineage>
</organism>
<proteinExistence type="predicted"/>
<dbReference type="GO" id="GO:0000455">
    <property type="term" value="P:enzyme-directed rRNA pseudouridine synthesis"/>
    <property type="evidence" value="ECO:0007669"/>
    <property type="project" value="TreeGrafter"/>
</dbReference>
<dbReference type="EMBL" id="CAJFCW020000002">
    <property type="protein sequence ID" value="CAG9088769.1"/>
    <property type="molecule type" value="Genomic_DNA"/>
</dbReference>
<dbReference type="Proteomes" id="UP000783686">
    <property type="component" value="Unassembled WGS sequence"/>
</dbReference>
<evidence type="ECO:0000313" key="2">
    <source>
        <dbReference type="EMBL" id="CAD5209220.1"/>
    </source>
</evidence>
<dbReference type="PANTHER" id="PTHR21600:SF40">
    <property type="entry name" value="PSEUDOURIDYLATE SYNTHASE RPUSD2"/>
    <property type="match status" value="1"/>
</dbReference>
<dbReference type="SUPFAM" id="SSF55120">
    <property type="entry name" value="Pseudouridine synthase"/>
    <property type="match status" value="1"/>
</dbReference>
<evidence type="ECO:0000313" key="3">
    <source>
        <dbReference type="Proteomes" id="UP000614601"/>
    </source>
</evidence>